<dbReference type="SUPFAM" id="SSF55298">
    <property type="entry name" value="YjgF-like"/>
    <property type="match status" value="1"/>
</dbReference>
<sequence length="134" mass="14768">MSQPIHTNLAPEFPLPFSQALRAGDFVYVSGQVGVDPATCEVVGETIEEQTVQCLRNIETILEAAGLSLDHIVKINAFLSRQEDFPGYNRAYENVMKKPFPTRTSIGCSIGSYLVEIDAIAYAASRRGESRENE</sequence>
<gene>
    <name evidence="2" type="ORF">RQP52_20005</name>
</gene>
<dbReference type="EMBL" id="JAWCUD010000007">
    <property type="protein sequence ID" value="MDU0203369.1"/>
    <property type="molecule type" value="Genomic_DNA"/>
</dbReference>
<organism evidence="2 3">
    <name type="scientific">Paenibacillus violae</name>
    <dbReference type="NCBI Taxonomy" id="3077234"/>
    <lineage>
        <taxon>Bacteria</taxon>
        <taxon>Bacillati</taxon>
        <taxon>Bacillota</taxon>
        <taxon>Bacilli</taxon>
        <taxon>Bacillales</taxon>
        <taxon>Paenibacillaceae</taxon>
        <taxon>Paenibacillus</taxon>
    </lineage>
</organism>
<dbReference type="Proteomes" id="UP001260980">
    <property type="component" value="Unassembled WGS sequence"/>
</dbReference>
<dbReference type="Pfam" id="PF01042">
    <property type="entry name" value="Ribonuc_L-PSP"/>
    <property type="match status" value="1"/>
</dbReference>
<reference evidence="2 3" key="1">
    <citation type="submission" date="2023-10" db="EMBL/GenBank/DDBJ databases">
        <title>Paenibacillus strain PFR10 Genome sequencing and assembly.</title>
        <authorList>
            <person name="Kim I."/>
        </authorList>
    </citation>
    <scope>NUCLEOTIDE SEQUENCE [LARGE SCALE GENOMIC DNA]</scope>
    <source>
        <strain evidence="2 3">PFR10</strain>
    </source>
</reference>
<accession>A0ABU3RGK7</accession>
<proteinExistence type="inferred from homology"/>
<keyword evidence="3" id="KW-1185">Reference proteome</keyword>
<evidence type="ECO:0000313" key="2">
    <source>
        <dbReference type="EMBL" id="MDU0203369.1"/>
    </source>
</evidence>
<dbReference type="PANTHER" id="PTHR11803">
    <property type="entry name" value="2-IMINOBUTANOATE/2-IMINOPROPANOATE DEAMINASE RIDA"/>
    <property type="match status" value="1"/>
</dbReference>
<dbReference type="PANTHER" id="PTHR11803:SF58">
    <property type="entry name" value="PROTEIN HMF1-RELATED"/>
    <property type="match status" value="1"/>
</dbReference>
<dbReference type="CDD" id="cd00448">
    <property type="entry name" value="YjgF_YER057c_UK114_family"/>
    <property type="match status" value="1"/>
</dbReference>
<comment type="caution">
    <text evidence="2">The sequence shown here is derived from an EMBL/GenBank/DDBJ whole genome shotgun (WGS) entry which is preliminary data.</text>
</comment>
<dbReference type="InterPro" id="IPR006175">
    <property type="entry name" value="YjgF/YER057c/UK114"/>
</dbReference>
<protein>
    <submittedName>
        <fullName evidence="2">RidA family protein</fullName>
        <ecNumber evidence="2">3.5.-.-</ecNumber>
    </submittedName>
</protein>
<comment type="similarity">
    <text evidence="1">Belongs to the RutC family.</text>
</comment>
<dbReference type="InterPro" id="IPR035959">
    <property type="entry name" value="RutC-like_sf"/>
</dbReference>
<dbReference type="EC" id="3.5.-.-" evidence="2"/>
<dbReference type="GO" id="GO:0016787">
    <property type="term" value="F:hydrolase activity"/>
    <property type="evidence" value="ECO:0007669"/>
    <property type="project" value="UniProtKB-KW"/>
</dbReference>
<dbReference type="RefSeq" id="WP_315953511.1">
    <property type="nucleotide sequence ID" value="NZ_JAWCUD010000007.1"/>
</dbReference>
<dbReference type="Gene3D" id="3.30.1330.40">
    <property type="entry name" value="RutC-like"/>
    <property type="match status" value="1"/>
</dbReference>
<evidence type="ECO:0000313" key="3">
    <source>
        <dbReference type="Proteomes" id="UP001260980"/>
    </source>
</evidence>
<name>A0ABU3RGK7_9BACL</name>
<evidence type="ECO:0000256" key="1">
    <source>
        <dbReference type="ARBA" id="ARBA00010552"/>
    </source>
</evidence>
<keyword evidence="2" id="KW-0378">Hydrolase</keyword>